<reference evidence="1 3" key="1">
    <citation type="submission" date="2019-03" db="EMBL/GenBank/DDBJ databases">
        <title>Deep-cultivation of Planctomycetes and their phenomic and genomic characterization uncovers novel biology.</title>
        <authorList>
            <person name="Wiegand S."/>
            <person name="Jogler M."/>
            <person name="Boedeker C."/>
            <person name="Pinto D."/>
            <person name="Vollmers J."/>
            <person name="Rivas-Marin E."/>
            <person name="Kohn T."/>
            <person name="Peeters S.H."/>
            <person name="Heuer A."/>
            <person name="Rast P."/>
            <person name="Oberbeckmann S."/>
            <person name="Bunk B."/>
            <person name="Jeske O."/>
            <person name="Meyerdierks A."/>
            <person name="Storesund J.E."/>
            <person name="Kallscheuer N."/>
            <person name="Luecker S."/>
            <person name="Lage O.M."/>
            <person name="Pohl T."/>
            <person name="Merkel B.J."/>
            <person name="Hornburger P."/>
            <person name="Mueller R.-W."/>
            <person name="Bruemmer F."/>
            <person name="Labrenz M."/>
            <person name="Spormann A.M."/>
            <person name="Op den Camp H."/>
            <person name="Overmann J."/>
            <person name="Amann R."/>
            <person name="Jetten M.S.M."/>
            <person name="Mascher T."/>
            <person name="Medema M.H."/>
            <person name="Devos D.P."/>
            <person name="Kaster A.-K."/>
            <person name="Ovreas L."/>
            <person name="Rohde M."/>
            <person name="Galperin M.Y."/>
            <person name="Jogler C."/>
        </authorList>
    </citation>
    <scope>NUCLEOTIDE SEQUENCE [LARGE SCALE GENOMIC DNA]</scope>
    <source>
        <strain evidence="1 3">Enr10</strain>
        <strain evidence="2 4">Pan153</strain>
    </source>
</reference>
<proteinExistence type="predicted"/>
<dbReference type="Proteomes" id="UP000320839">
    <property type="component" value="Chromosome"/>
</dbReference>
<accession>A0A517QCV0</accession>
<gene>
    <name evidence="1" type="ORF">Enr10x_47790</name>
    <name evidence="2" type="ORF">Pan153_49150</name>
</gene>
<dbReference type="EMBL" id="CP036317">
    <property type="protein sequence ID" value="QDV20241.1"/>
    <property type="molecule type" value="Genomic_DNA"/>
</dbReference>
<accession>A0A518FV68</accession>
<evidence type="ECO:0000313" key="1">
    <source>
        <dbReference type="EMBL" id="QDT29425.1"/>
    </source>
</evidence>
<evidence type="ECO:0000313" key="2">
    <source>
        <dbReference type="EMBL" id="QDV20241.1"/>
    </source>
</evidence>
<sequence>MLILQAVRVGSREEAIVASKISSSQTDRQEL</sequence>
<organism evidence="1 3">
    <name type="scientific">Gimesia panareensis</name>
    <dbReference type="NCBI Taxonomy" id="2527978"/>
    <lineage>
        <taxon>Bacteria</taxon>
        <taxon>Pseudomonadati</taxon>
        <taxon>Planctomycetota</taxon>
        <taxon>Planctomycetia</taxon>
        <taxon>Planctomycetales</taxon>
        <taxon>Planctomycetaceae</taxon>
        <taxon>Gimesia</taxon>
    </lineage>
</organism>
<keyword evidence="3" id="KW-1185">Reference proteome</keyword>
<accession>A0A518ACP1</accession>
<evidence type="ECO:0000313" key="3">
    <source>
        <dbReference type="Proteomes" id="UP000315647"/>
    </source>
</evidence>
<dbReference type="Proteomes" id="UP000315647">
    <property type="component" value="Chromosome"/>
</dbReference>
<dbReference type="AlphaFoldDB" id="A0A517QCV0"/>
<dbReference type="EMBL" id="CP037421">
    <property type="protein sequence ID" value="QDT29425.1"/>
    <property type="molecule type" value="Genomic_DNA"/>
</dbReference>
<name>A0A517QCV0_9PLAN</name>
<protein>
    <submittedName>
        <fullName evidence="1">Uncharacterized protein</fullName>
    </submittedName>
</protein>
<evidence type="ECO:0000313" key="4">
    <source>
        <dbReference type="Proteomes" id="UP000320839"/>
    </source>
</evidence>